<gene>
    <name evidence="2" type="ORF">C1SCF055_LOCUS42701</name>
</gene>
<evidence type="ECO:0000256" key="1">
    <source>
        <dbReference type="SAM" id="MobiDB-lite"/>
    </source>
</evidence>
<proteinExistence type="predicted"/>
<feature type="compositionally biased region" description="Low complexity" evidence="1">
    <location>
        <begin position="324"/>
        <end position="347"/>
    </location>
</feature>
<feature type="region of interest" description="Disordered" evidence="1">
    <location>
        <begin position="274"/>
        <end position="370"/>
    </location>
</feature>
<protein>
    <submittedName>
        <fullName evidence="2">Uncharacterized protein</fullName>
    </submittedName>
</protein>
<dbReference type="Proteomes" id="UP001152797">
    <property type="component" value="Unassembled WGS sequence"/>
</dbReference>
<feature type="compositionally biased region" description="Acidic residues" evidence="1">
    <location>
        <begin position="348"/>
        <end position="370"/>
    </location>
</feature>
<dbReference type="EMBL" id="CAMXCT010006675">
    <property type="protein sequence ID" value="CAI4018105.1"/>
    <property type="molecule type" value="Genomic_DNA"/>
</dbReference>
<evidence type="ECO:0000313" key="3">
    <source>
        <dbReference type="EMBL" id="CAL4805417.1"/>
    </source>
</evidence>
<feature type="compositionally biased region" description="Polar residues" evidence="1">
    <location>
        <begin position="87"/>
        <end position="107"/>
    </location>
</feature>
<dbReference type="AlphaFoldDB" id="A0A9P1GNI5"/>
<dbReference type="EMBL" id="CAMXCT030006675">
    <property type="protein sequence ID" value="CAL4805417.1"/>
    <property type="molecule type" value="Genomic_DNA"/>
</dbReference>
<reference evidence="3 4" key="2">
    <citation type="submission" date="2024-05" db="EMBL/GenBank/DDBJ databases">
        <authorList>
            <person name="Chen Y."/>
            <person name="Shah S."/>
            <person name="Dougan E. K."/>
            <person name="Thang M."/>
            <person name="Chan C."/>
        </authorList>
    </citation>
    <scope>NUCLEOTIDE SEQUENCE [LARGE SCALE GENOMIC DNA]</scope>
</reference>
<dbReference type="EMBL" id="CAMXCT020006675">
    <property type="protein sequence ID" value="CAL1171480.1"/>
    <property type="molecule type" value="Genomic_DNA"/>
</dbReference>
<evidence type="ECO:0000313" key="2">
    <source>
        <dbReference type="EMBL" id="CAI4018105.1"/>
    </source>
</evidence>
<accession>A0A9P1GNI5</accession>
<keyword evidence="4" id="KW-1185">Reference proteome</keyword>
<name>A0A9P1GNI5_9DINO</name>
<feature type="region of interest" description="Disordered" evidence="1">
    <location>
        <begin position="87"/>
        <end position="109"/>
    </location>
</feature>
<feature type="compositionally biased region" description="Polar residues" evidence="1">
    <location>
        <begin position="288"/>
        <end position="298"/>
    </location>
</feature>
<comment type="caution">
    <text evidence="2">The sequence shown here is derived from an EMBL/GenBank/DDBJ whole genome shotgun (WGS) entry which is preliminary data.</text>
</comment>
<evidence type="ECO:0000313" key="4">
    <source>
        <dbReference type="Proteomes" id="UP001152797"/>
    </source>
</evidence>
<sequence length="370" mass="39705">MKVWKHARSETDEAVVDLTWGHQNKYSARLLRAKNEDLLGIWLAWAVERIPKHFEASATRSRSPSVDSLDYWAELNQVDPGSAVQTARNEVQKQGANRNASRASTGSVPAVPAEMRAEPPKAAAKEVPTAAPTAEQVKVPPKQALSYWLQVDSIFGLEATSNNGEVTYEVQSYWLSLMASVVRLTSAPKHNRSECRVRNQVVLPKATGTKLAVEVVQKTPDVLYIGRVDLDASETSVHQVDSYELLPSNARIRLRICPHRASVASVSAAAAGGMVTQPQTPTPATPRGSLQSVASSKARQPVEERTAGQSAAATSAVTPGTLRPAATTSAAVAPPTNVAPAAAVVQAETEEEYEEGEEEELTEDDPMVAS</sequence>
<reference evidence="2" key="1">
    <citation type="submission" date="2022-10" db="EMBL/GenBank/DDBJ databases">
        <authorList>
            <person name="Chen Y."/>
            <person name="Dougan E. K."/>
            <person name="Chan C."/>
            <person name="Rhodes N."/>
            <person name="Thang M."/>
        </authorList>
    </citation>
    <scope>NUCLEOTIDE SEQUENCE</scope>
</reference>
<organism evidence="2">
    <name type="scientific">Cladocopium goreaui</name>
    <dbReference type="NCBI Taxonomy" id="2562237"/>
    <lineage>
        <taxon>Eukaryota</taxon>
        <taxon>Sar</taxon>
        <taxon>Alveolata</taxon>
        <taxon>Dinophyceae</taxon>
        <taxon>Suessiales</taxon>
        <taxon>Symbiodiniaceae</taxon>
        <taxon>Cladocopium</taxon>
    </lineage>
</organism>
<feature type="compositionally biased region" description="Polar residues" evidence="1">
    <location>
        <begin position="307"/>
        <end position="318"/>
    </location>
</feature>